<sequence length="458" mass="49191">MGLVGLVWAWPALALCPKDVGDAIAPVTTSPELRPAHLGIAVETLAGEVIYHQDAEQFFIPASNVKLFTTAAALHHLGPTYRIRTSLYGRVQQGLTSLRVVGRGDPTLGPQQLRTLARQLHGQGIRRVSQLLADDSYFQEPAVHPNWEWEDVQAAYGAPVNGLILNENAVTLTLTPTAPGHPLGISWSDPTAVDSWSIRNSTTTATADEAATVGVERALAAATLYLRGQLPQGGAPDTTDLAIPDPGRYFLEHLRQALLETGIAVGATTLTREPVALEDSELAWVESPPLATLLVPTNRDSHNLYAEVLFKTLGATQAVPSETAIENILATLGIAPEQIVLVDGSGLSRHNLATPQALVDVLQIMHGHPQGRVLRQSLAVAGRSGTLRHRFGQTPVANRFYGKTGAVTNNFSLSGYLYPPDHEPLVVSLIINHADHPGRVLRPLIDRIVITLAQLQPC</sequence>
<dbReference type="Gene3D" id="3.40.710.10">
    <property type="entry name" value="DD-peptidase/beta-lactamase superfamily"/>
    <property type="match status" value="2"/>
</dbReference>
<dbReference type="EC" id="3.4.16.4" evidence="3"/>
<organism evidence="3 4">
    <name type="scientific">Halomicronema hongdechloris C2206</name>
    <dbReference type="NCBI Taxonomy" id="1641165"/>
    <lineage>
        <taxon>Bacteria</taxon>
        <taxon>Bacillati</taxon>
        <taxon>Cyanobacteriota</taxon>
        <taxon>Cyanophyceae</taxon>
        <taxon>Nodosilineales</taxon>
        <taxon>Nodosilineaceae</taxon>
        <taxon>Halomicronema</taxon>
    </lineage>
</organism>
<dbReference type="GO" id="GO:0006508">
    <property type="term" value="P:proteolysis"/>
    <property type="evidence" value="ECO:0007669"/>
    <property type="project" value="InterPro"/>
</dbReference>
<dbReference type="Proteomes" id="UP000191901">
    <property type="component" value="Chromosome"/>
</dbReference>
<evidence type="ECO:0000313" key="3">
    <source>
        <dbReference type="EMBL" id="ASC71243.1"/>
    </source>
</evidence>
<dbReference type="Gene3D" id="3.50.80.20">
    <property type="entry name" value="D-Ala-D-Ala carboxypeptidase C, peptidase S13"/>
    <property type="match status" value="1"/>
</dbReference>
<protein>
    <submittedName>
        <fullName evidence="3">D-alanyl-D-alanine carboxypeptidase</fullName>
        <ecNumber evidence="3">3.4.16.4</ecNumber>
    </submittedName>
</protein>
<keyword evidence="2 3" id="KW-0378">Hydrolase</keyword>
<reference evidence="3 4" key="1">
    <citation type="journal article" date="2016" name="Biochim. Biophys. Acta">
        <title>Characterization of red-shifted phycobilisomes isolated from the chlorophyll f-containing cyanobacterium Halomicronema hongdechloris.</title>
        <authorList>
            <person name="Li Y."/>
            <person name="Lin Y."/>
            <person name="Garvey C.J."/>
            <person name="Birch D."/>
            <person name="Corkery R.W."/>
            <person name="Loughlin P.C."/>
            <person name="Scheer H."/>
            <person name="Willows R.D."/>
            <person name="Chen M."/>
        </authorList>
    </citation>
    <scope>NUCLEOTIDE SEQUENCE [LARGE SCALE GENOMIC DNA]</scope>
    <source>
        <strain evidence="3 4">C2206</strain>
    </source>
</reference>
<keyword evidence="3" id="KW-0645">Protease</keyword>
<dbReference type="GO" id="GO:0000270">
    <property type="term" value="P:peptidoglycan metabolic process"/>
    <property type="evidence" value="ECO:0007669"/>
    <property type="project" value="TreeGrafter"/>
</dbReference>
<dbReference type="STRING" id="1641165.XM38_15270"/>
<comment type="similarity">
    <text evidence="1">Belongs to the peptidase S13 family.</text>
</comment>
<evidence type="ECO:0000256" key="1">
    <source>
        <dbReference type="ARBA" id="ARBA00006096"/>
    </source>
</evidence>
<keyword evidence="3" id="KW-0121">Carboxypeptidase</keyword>
<accession>A0A1Z3HLR0</accession>
<dbReference type="InterPro" id="IPR000667">
    <property type="entry name" value="Peptidase_S13"/>
</dbReference>
<dbReference type="AlphaFoldDB" id="A0A1Z3HLR0"/>
<evidence type="ECO:0000256" key="2">
    <source>
        <dbReference type="ARBA" id="ARBA00022801"/>
    </source>
</evidence>
<dbReference type="NCBIfam" id="TIGR00666">
    <property type="entry name" value="PBP4"/>
    <property type="match status" value="1"/>
</dbReference>
<dbReference type="PRINTS" id="PR00922">
    <property type="entry name" value="DADACBPTASE3"/>
</dbReference>
<dbReference type="InterPro" id="IPR012338">
    <property type="entry name" value="Beta-lactam/transpept-like"/>
</dbReference>
<dbReference type="KEGG" id="hhg:XM38_021950"/>
<dbReference type="Pfam" id="PF02113">
    <property type="entry name" value="Peptidase_S13"/>
    <property type="match status" value="1"/>
</dbReference>
<dbReference type="EMBL" id="CP021983">
    <property type="protein sequence ID" value="ASC71243.1"/>
    <property type="molecule type" value="Genomic_DNA"/>
</dbReference>
<keyword evidence="4" id="KW-1185">Reference proteome</keyword>
<dbReference type="PANTHER" id="PTHR30023">
    <property type="entry name" value="D-ALANYL-D-ALANINE CARBOXYPEPTIDASE"/>
    <property type="match status" value="1"/>
</dbReference>
<dbReference type="GO" id="GO:0009002">
    <property type="term" value="F:serine-type D-Ala-D-Ala carboxypeptidase activity"/>
    <property type="evidence" value="ECO:0007669"/>
    <property type="project" value="UniProtKB-EC"/>
</dbReference>
<name>A0A1Z3HLR0_9CYAN</name>
<dbReference type="PANTHER" id="PTHR30023:SF0">
    <property type="entry name" value="PENICILLIN-SENSITIVE CARBOXYPEPTIDASE A"/>
    <property type="match status" value="1"/>
</dbReference>
<proteinExistence type="inferred from homology"/>
<evidence type="ECO:0000313" key="4">
    <source>
        <dbReference type="Proteomes" id="UP000191901"/>
    </source>
</evidence>
<dbReference type="SUPFAM" id="SSF56601">
    <property type="entry name" value="beta-lactamase/transpeptidase-like"/>
    <property type="match status" value="1"/>
</dbReference>
<gene>
    <name evidence="3" type="primary">dac</name>
    <name evidence="3" type="ORF">XM38_021950</name>
</gene>